<evidence type="ECO:0000256" key="4">
    <source>
        <dbReference type="ARBA" id="ARBA00023002"/>
    </source>
</evidence>
<keyword evidence="6" id="KW-0812">Transmembrane</keyword>
<dbReference type="CDD" id="cd13851">
    <property type="entry name" value="CuRO_1_Fet3p"/>
    <property type="match status" value="1"/>
</dbReference>
<dbReference type="InterPro" id="IPR033138">
    <property type="entry name" value="Cu_oxidase_CS"/>
</dbReference>
<comment type="caution">
    <text evidence="11">The sequence shown here is derived from an EMBL/GenBank/DDBJ whole genome shotgun (WGS) entry which is preliminary data.</text>
</comment>
<dbReference type="CDD" id="cd13899">
    <property type="entry name" value="CuRO_3_Fet3p"/>
    <property type="match status" value="1"/>
</dbReference>
<dbReference type="InterPro" id="IPR002355">
    <property type="entry name" value="Cu_oxidase_Cu_BS"/>
</dbReference>
<sequence>MLPSFKTFAAALTLLSAAAQAAVVTYNWNITYVNANPDGLYERRVIGVNGVFPPPPIEVTVNDTLVINAINQLDVPTSLHAHGLFQVGNNQMDGPSMVTQCPFPPGANFTYTIPTVNQTGTYWIHGHNLGQYVDGLRAPLIIHAINETYTYDEEYTVAFADWYHQEHAPLLAFYLSIYNPSGAEPIPQSGLINQMTNATFAFVPGKTYRLRVINMSALSIFHFHIDGHEFDIIEVDGIDVQKANVTTFPIAAAQRYSVLVTAKNSTSNNYLIHGDMDPMMYDVVPPNLVLNITGTIVYAPDAPLAPIEYSDWAAFEDATLVPVLAQPTSPYTTQNVLTAAFYLMTDYTNKAVFNDITYVMPKVPSLYTALSMGNLSSNPQVYGPNAHALIASHNEWFEIVINNDDTGNHPFHLHGHVFQIVGRSEGLYDGSTPYPYYDASTNPNYANPMRRDTMLVPAGTNAAIRFQANNPGVWFFHCHIEWHLEAGLAITLIEAPEVMPSVLTVDPQHYEQCAVQGIPYQGNAAGNAGLNLTGANFGPSILPGKFTAKGIVALVFTIIAALLGLVTVVWYAHDDDLALAQASLAEAAEKNKAAAESEELSSL</sequence>
<dbReference type="InterPro" id="IPR011707">
    <property type="entry name" value="Cu-oxidase-like_N"/>
</dbReference>
<evidence type="ECO:0000313" key="11">
    <source>
        <dbReference type="EMBL" id="GJJ73686.1"/>
    </source>
</evidence>
<dbReference type="InterPro" id="IPR044130">
    <property type="entry name" value="CuRO_2_Fet3-like"/>
</dbReference>
<dbReference type="GO" id="GO:0016491">
    <property type="term" value="F:oxidoreductase activity"/>
    <property type="evidence" value="ECO:0007669"/>
    <property type="project" value="UniProtKB-KW"/>
</dbReference>
<evidence type="ECO:0000256" key="5">
    <source>
        <dbReference type="ARBA" id="ARBA00023008"/>
    </source>
</evidence>
<gene>
    <name evidence="11" type="ORF">EMPS_06044</name>
</gene>
<dbReference type="Gene3D" id="2.60.40.420">
    <property type="entry name" value="Cupredoxins - blue copper proteins"/>
    <property type="match status" value="3"/>
</dbReference>
<evidence type="ECO:0000256" key="7">
    <source>
        <dbReference type="SAM" id="SignalP"/>
    </source>
</evidence>
<keyword evidence="3 7" id="KW-0732">Signal</keyword>
<dbReference type="Pfam" id="PF00394">
    <property type="entry name" value="Cu-oxidase"/>
    <property type="match status" value="1"/>
</dbReference>
<dbReference type="InterPro" id="IPR001117">
    <property type="entry name" value="Cu-oxidase_2nd"/>
</dbReference>
<dbReference type="SUPFAM" id="SSF49503">
    <property type="entry name" value="Cupredoxins"/>
    <property type="match status" value="3"/>
</dbReference>
<accession>A0A9P3HBJ2</accession>
<feature type="domain" description="Plastocyanin-like" evidence="9">
    <location>
        <begin position="359"/>
        <end position="497"/>
    </location>
</feature>
<evidence type="ECO:0000259" key="8">
    <source>
        <dbReference type="Pfam" id="PF00394"/>
    </source>
</evidence>
<dbReference type="Proteomes" id="UP000827284">
    <property type="component" value="Unassembled WGS sequence"/>
</dbReference>
<dbReference type="Pfam" id="PF07732">
    <property type="entry name" value="Cu-oxidase_3"/>
    <property type="match status" value="1"/>
</dbReference>
<evidence type="ECO:0000313" key="12">
    <source>
        <dbReference type="Proteomes" id="UP000827284"/>
    </source>
</evidence>
<keyword evidence="4" id="KW-0560">Oxidoreductase</keyword>
<keyword evidence="2" id="KW-0479">Metal-binding</keyword>
<dbReference type="PROSITE" id="PS00079">
    <property type="entry name" value="MULTICOPPER_OXIDASE1"/>
    <property type="match status" value="1"/>
</dbReference>
<dbReference type="InterPro" id="IPR045087">
    <property type="entry name" value="Cu-oxidase_fam"/>
</dbReference>
<dbReference type="Pfam" id="PF07731">
    <property type="entry name" value="Cu-oxidase_2"/>
    <property type="match status" value="1"/>
</dbReference>
<keyword evidence="6" id="KW-0472">Membrane</keyword>
<dbReference type="GO" id="GO:0006811">
    <property type="term" value="P:monoatomic ion transport"/>
    <property type="evidence" value="ECO:0007669"/>
    <property type="project" value="InterPro"/>
</dbReference>
<feature type="chain" id="PRO_5040318766" evidence="7">
    <location>
        <begin position="22"/>
        <end position="603"/>
    </location>
</feature>
<dbReference type="PANTHER" id="PTHR11709">
    <property type="entry name" value="MULTI-COPPER OXIDASE"/>
    <property type="match status" value="1"/>
</dbReference>
<feature type="domain" description="Plastocyanin-like" evidence="10">
    <location>
        <begin position="30"/>
        <end position="144"/>
    </location>
</feature>
<keyword evidence="6" id="KW-1133">Transmembrane helix</keyword>
<dbReference type="OrthoDB" id="2121828at2759"/>
<organism evidence="11 12">
    <name type="scientific">Entomortierella parvispora</name>
    <dbReference type="NCBI Taxonomy" id="205924"/>
    <lineage>
        <taxon>Eukaryota</taxon>
        <taxon>Fungi</taxon>
        <taxon>Fungi incertae sedis</taxon>
        <taxon>Mucoromycota</taxon>
        <taxon>Mortierellomycotina</taxon>
        <taxon>Mortierellomycetes</taxon>
        <taxon>Mortierellales</taxon>
        <taxon>Mortierellaceae</taxon>
        <taxon>Entomortierella</taxon>
    </lineage>
</organism>
<dbReference type="GO" id="GO:0005507">
    <property type="term" value="F:copper ion binding"/>
    <property type="evidence" value="ECO:0007669"/>
    <property type="project" value="InterPro"/>
</dbReference>
<feature type="signal peptide" evidence="7">
    <location>
        <begin position="1"/>
        <end position="21"/>
    </location>
</feature>
<evidence type="ECO:0000256" key="2">
    <source>
        <dbReference type="ARBA" id="ARBA00022723"/>
    </source>
</evidence>
<name>A0A9P3HBJ2_9FUNG</name>
<keyword evidence="12" id="KW-1185">Reference proteome</keyword>
<feature type="transmembrane region" description="Helical" evidence="6">
    <location>
        <begin position="550"/>
        <end position="572"/>
    </location>
</feature>
<proteinExistence type="inferred from homology"/>
<protein>
    <submittedName>
        <fullName evidence="11">Iron transport multicopper oxidase</fullName>
    </submittedName>
</protein>
<evidence type="ECO:0000259" key="10">
    <source>
        <dbReference type="Pfam" id="PF07732"/>
    </source>
</evidence>
<keyword evidence="5" id="KW-0186">Copper</keyword>
<dbReference type="InterPro" id="IPR008972">
    <property type="entry name" value="Cupredoxin"/>
</dbReference>
<dbReference type="PANTHER" id="PTHR11709:SF361">
    <property type="entry name" value="IRON TRANSPORT MULTICOPPER OXIDASE FET3"/>
    <property type="match status" value="1"/>
</dbReference>
<dbReference type="EMBL" id="BQFW01000008">
    <property type="protein sequence ID" value="GJJ73686.1"/>
    <property type="molecule type" value="Genomic_DNA"/>
</dbReference>
<evidence type="ECO:0000256" key="6">
    <source>
        <dbReference type="SAM" id="Phobius"/>
    </source>
</evidence>
<evidence type="ECO:0000259" key="9">
    <source>
        <dbReference type="Pfam" id="PF07731"/>
    </source>
</evidence>
<reference evidence="11" key="1">
    <citation type="submission" date="2021-11" db="EMBL/GenBank/DDBJ databases">
        <authorList>
            <person name="Herlambang A."/>
            <person name="Guo Y."/>
            <person name="Takashima Y."/>
            <person name="Nishizawa T."/>
        </authorList>
    </citation>
    <scope>NUCLEOTIDE SEQUENCE</scope>
    <source>
        <strain evidence="11">E1425</strain>
    </source>
</reference>
<evidence type="ECO:0000256" key="1">
    <source>
        <dbReference type="ARBA" id="ARBA00010609"/>
    </source>
</evidence>
<dbReference type="CDD" id="cd13877">
    <property type="entry name" value="CuRO_2_Fet3p_like"/>
    <property type="match status" value="1"/>
</dbReference>
<feature type="domain" description="Plastocyanin-like" evidence="8">
    <location>
        <begin position="153"/>
        <end position="298"/>
    </location>
</feature>
<evidence type="ECO:0000256" key="3">
    <source>
        <dbReference type="ARBA" id="ARBA00022729"/>
    </source>
</evidence>
<comment type="similarity">
    <text evidence="1">Belongs to the multicopper oxidase family.</text>
</comment>
<dbReference type="PROSITE" id="PS00080">
    <property type="entry name" value="MULTICOPPER_OXIDASE2"/>
    <property type="match status" value="1"/>
</dbReference>
<dbReference type="AlphaFoldDB" id="A0A9P3HBJ2"/>
<reference evidence="11" key="2">
    <citation type="journal article" date="2022" name="Microbiol. Resour. Announc.">
        <title>Whole-Genome Sequence of Entomortierella parvispora E1425, a Mucoromycotan Fungus Associated with Burkholderiaceae-Related Endosymbiotic Bacteria.</title>
        <authorList>
            <person name="Herlambang A."/>
            <person name="Guo Y."/>
            <person name="Takashima Y."/>
            <person name="Narisawa K."/>
            <person name="Ohta H."/>
            <person name="Nishizawa T."/>
        </authorList>
    </citation>
    <scope>NUCLEOTIDE SEQUENCE</scope>
    <source>
        <strain evidence="11">E1425</strain>
    </source>
</reference>
<dbReference type="InterPro" id="IPR011706">
    <property type="entry name" value="Cu-oxidase_C"/>
</dbReference>